<sequence>MFSPVIGVYTGIRPGAFSLSVNLRGPRDHKIGLVENLIMTFAGYRELSWLTREALTECDSFDCAYHKIRDTPISALGYVILAGTEGDEGVVVTRNRLSVAHENHLNATAGKWYVVQTNNDHWDSGCFNRCAAATDHMESVGQENISPAALRHDVEEQFPNLNYITIYNSQLVPSAGYIDTVAEKYEGEQPEAEKKYKWHEGLPRDPIDESLFEGLDDFTMDDLIGGVQMLIEEAVAHFEG</sequence>
<protein>
    <recommendedName>
        <fullName evidence="1">ceramidase</fullName>
        <ecNumber evidence="1">3.5.1.23</ecNumber>
    </recommendedName>
</protein>
<accession>A0A7S3IXY1</accession>
<proteinExistence type="predicted"/>
<dbReference type="PANTHER" id="PTHR28583:SF1">
    <property type="entry name" value="ACID CERAMIDASE"/>
    <property type="match status" value="1"/>
</dbReference>
<gene>
    <name evidence="2" type="ORF">SINC0208_LOCUS16599</name>
</gene>
<dbReference type="AlphaFoldDB" id="A0A7S3IXY1"/>
<dbReference type="EC" id="3.5.1.23" evidence="1"/>
<evidence type="ECO:0000313" key="2">
    <source>
        <dbReference type="EMBL" id="CAE0335960.1"/>
    </source>
</evidence>
<name>A0A7S3IXY1_9SPIT</name>
<dbReference type="EMBL" id="HBIH01041213">
    <property type="protein sequence ID" value="CAE0335960.1"/>
    <property type="molecule type" value="Transcribed_RNA"/>
</dbReference>
<evidence type="ECO:0000256" key="1">
    <source>
        <dbReference type="ARBA" id="ARBA00011891"/>
    </source>
</evidence>
<dbReference type="GO" id="GO:0017040">
    <property type="term" value="F:N-acylsphingosine amidohydrolase activity"/>
    <property type="evidence" value="ECO:0007669"/>
    <property type="project" value="UniProtKB-EC"/>
</dbReference>
<reference evidence="2" key="1">
    <citation type="submission" date="2021-01" db="EMBL/GenBank/DDBJ databases">
        <authorList>
            <person name="Corre E."/>
            <person name="Pelletier E."/>
            <person name="Niang G."/>
            <person name="Scheremetjew M."/>
            <person name="Finn R."/>
            <person name="Kale V."/>
            <person name="Holt S."/>
            <person name="Cochrane G."/>
            <person name="Meng A."/>
            <person name="Brown T."/>
            <person name="Cohen L."/>
        </authorList>
    </citation>
    <scope>NUCLEOTIDE SEQUENCE</scope>
    <source>
        <strain evidence="2">S3</strain>
    </source>
</reference>
<dbReference type="PANTHER" id="PTHR28583">
    <property type="entry name" value="ACID AMIDASE"/>
    <property type="match status" value="1"/>
</dbReference>
<organism evidence="2">
    <name type="scientific">Strombidium inclinatum</name>
    <dbReference type="NCBI Taxonomy" id="197538"/>
    <lineage>
        <taxon>Eukaryota</taxon>
        <taxon>Sar</taxon>
        <taxon>Alveolata</taxon>
        <taxon>Ciliophora</taxon>
        <taxon>Intramacronucleata</taxon>
        <taxon>Spirotrichea</taxon>
        <taxon>Oligotrichia</taxon>
        <taxon>Strombidiidae</taxon>
        <taxon>Strombidium</taxon>
    </lineage>
</organism>